<dbReference type="InterPro" id="IPR011009">
    <property type="entry name" value="Kinase-like_dom_sf"/>
</dbReference>
<name>A0A8H4XQ41_9HYPO</name>
<protein>
    <recommendedName>
        <fullName evidence="1">Aminoglycoside phosphotransferase domain-containing protein</fullName>
    </recommendedName>
</protein>
<comment type="caution">
    <text evidence="2">The sequence shown here is derived from an EMBL/GenBank/DDBJ whole genome shotgun (WGS) entry which is preliminary data.</text>
</comment>
<evidence type="ECO:0000313" key="3">
    <source>
        <dbReference type="Proteomes" id="UP000635477"/>
    </source>
</evidence>
<feature type="domain" description="Aminoglycoside phosphotransferase" evidence="1">
    <location>
        <begin position="50"/>
        <end position="320"/>
    </location>
</feature>
<evidence type="ECO:0000259" key="1">
    <source>
        <dbReference type="Pfam" id="PF01636"/>
    </source>
</evidence>
<dbReference type="InterPro" id="IPR051678">
    <property type="entry name" value="AGP_Transferase"/>
</dbReference>
<keyword evidence="3" id="KW-1185">Reference proteome</keyword>
<reference evidence="2" key="1">
    <citation type="journal article" date="2020" name="BMC Genomics">
        <title>Correction to: Identification and distribution of gene clusters required for synthesis of sphingolipid metabolism inhibitors in diverse species of the filamentous fungus Fusarium.</title>
        <authorList>
            <person name="Kim H.S."/>
            <person name="Lohmar J.M."/>
            <person name="Busman M."/>
            <person name="Brown D.W."/>
            <person name="Naumann T.A."/>
            <person name="Divon H.H."/>
            <person name="Lysoe E."/>
            <person name="Uhlig S."/>
            <person name="Proctor R.H."/>
        </authorList>
    </citation>
    <scope>NUCLEOTIDE SEQUENCE</scope>
    <source>
        <strain evidence="2">NRRL 22465</strain>
    </source>
</reference>
<dbReference type="InterPro" id="IPR002575">
    <property type="entry name" value="Aminoglycoside_PTrfase"/>
</dbReference>
<dbReference type="SUPFAM" id="SSF56112">
    <property type="entry name" value="Protein kinase-like (PK-like)"/>
    <property type="match status" value="1"/>
</dbReference>
<dbReference type="PANTHER" id="PTHR21310:SF13">
    <property type="entry name" value="AMINOGLYCOSIDE PHOSPHOTRANSFERASE DOMAIN-CONTAINING PROTEIN"/>
    <property type="match status" value="1"/>
</dbReference>
<sequence>MTRPTREGLSWEDGTFGSKPRWKTEPRLEAIKVVCLRTLKLESEKDCTVEFYTAGAFNKLYLVEVPLTQQKLLMRVSLPVDPHNKTMGEVATLQWIRQFTSIPVPHIIAFDASSDNEIGFEWILMPLMPGTSAYSLWRRMSMTAKEALVKQVACFQEQILKAAGERSHLRGIGTLVRTSTGGGNVEASCSLAPGQLVSRHFFEGCHFNYAIPRGPFDSSREWLESFIQIIVQEQLEALETPEDDEDREDIEYHLGVAKRLLKLVRTTFPPSKDLPERTVPWHDDLSLMNILVDEKGAITAVLDWEFVSAMPYWYATGMPQFLTGRERVGEPVRDDYGNETPEEAEEIRKMMGDDRHVQDNEGKNQLYWINLMEYEQTRLRGVYTRHMRELRPAWDVEVADGALKDDFLGAAERCATGFPLKAIGRWMDALEKGEFPRLEDIL</sequence>
<proteinExistence type="predicted"/>
<evidence type="ECO:0000313" key="2">
    <source>
        <dbReference type="EMBL" id="KAF4983950.1"/>
    </source>
</evidence>
<dbReference type="EMBL" id="JABEYC010000040">
    <property type="protein sequence ID" value="KAF4983950.1"/>
    <property type="molecule type" value="Genomic_DNA"/>
</dbReference>
<dbReference type="PANTHER" id="PTHR21310">
    <property type="entry name" value="AMINOGLYCOSIDE PHOSPHOTRANSFERASE-RELATED-RELATED"/>
    <property type="match status" value="1"/>
</dbReference>
<reference evidence="2" key="2">
    <citation type="submission" date="2020-05" db="EMBL/GenBank/DDBJ databases">
        <authorList>
            <person name="Kim H.-S."/>
            <person name="Proctor R.H."/>
            <person name="Brown D.W."/>
        </authorList>
    </citation>
    <scope>NUCLEOTIDE SEQUENCE</scope>
    <source>
        <strain evidence="2">NRRL 22465</strain>
    </source>
</reference>
<dbReference type="OrthoDB" id="10003767at2759"/>
<accession>A0A8H4XQ41</accession>
<dbReference type="AlphaFoldDB" id="A0A8H4XQ41"/>
<dbReference type="Pfam" id="PF01636">
    <property type="entry name" value="APH"/>
    <property type="match status" value="1"/>
</dbReference>
<dbReference type="Proteomes" id="UP000635477">
    <property type="component" value="Unassembled WGS sequence"/>
</dbReference>
<organism evidence="2 3">
    <name type="scientific">Fusarium zealandicum</name>
    <dbReference type="NCBI Taxonomy" id="1053134"/>
    <lineage>
        <taxon>Eukaryota</taxon>
        <taxon>Fungi</taxon>
        <taxon>Dikarya</taxon>
        <taxon>Ascomycota</taxon>
        <taxon>Pezizomycotina</taxon>
        <taxon>Sordariomycetes</taxon>
        <taxon>Hypocreomycetidae</taxon>
        <taxon>Hypocreales</taxon>
        <taxon>Nectriaceae</taxon>
        <taxon>Fusarium</taxon>
        <taxon>Fusarium staphyleae species complex</taxon>
    </lineage>
</organism>
<dbReference type="Gene3D" id="3.90.1200.10">
    <property type="match status" value="1"/>
</dbReference>
<gene>
    <name evidence="2" type="ORF">FZEAL_742</name>
</gene>